<evidence type="ECO:0000259" key="2">
    <source>
        <dbReference type="Pfam" id="PF06713"/>
    </source>
</evidence>
<keyword evidence="4" id="KW-1185">Reference proteome</keyword>
<evidence type="ECO:0000313" key="3">
    <source>
        <dbReference type="EMBL" id="MBD0835147.1"/>
    </source>
</evidence>
<evidence type="ECO:0000256" key="1">
    <source>
        <dbReference type="SAM" id="Phobius"/>
    </source>
</evidence>
<dbReference type="AlphaFoldDB" id="A0A8J6Q698"/>
<evidence type="ECO:0000313" key="4">
    <source>
        <dbReference type="Proteomes" id="UP000602057"/>
    </source>
</evidence>
<protein>
    <submittedName>
        <fullName evidence="3">PH domain-containing protein</fullName>
    </submittedName>
</protein>
<dbReference type="GO" id="GO:0030153">
    <property type="term" value="P:bacteriocin immunity"/>
    <property type="evidence" value="ECO:0007669"/>
    <property type="project" value="InterPro"/>
</dbReference>
<dbReference type="Proteomes" id="UP000602057">
    <property type="component" value="Unassembled WGS sequence"/>
</dbReference>
<gene>
    <name evidence="3" type="ORF">ICJ84_06855</name>
</gene>
<dbReference type="EMBL" id="JACVXC010000002">
    <property type="protein sequence ID" value="MBD0835147.1"/>
    <property type="molecule type" value="Genomic_DNA"/>
</dbReference>
<reference evidence="3" key="1">
    <citation type="journal article" date="2013" name="Int. J. Syst. Evol. Microbiol.">
        <title>Aestuariibaculum suncheonense gen. nov., sp. nov., a marine bacterium of the family Flavobacteriaceae isolated from a tidal flat and emended descriptions of the genera Gaetbulibacter and Tamlana.</title>
        <authorList>
            <person name="Jeong S.H."/>
            <person name="Park M.S."/>
            <person name="Jin H.M."/>
            <person name="Lee K."/>
            <person name="Park W."/>
            <person name="Jeon C.O."/>
        </authorList>
    </citation>
    <scope>NUCLEOTIDE SEQUENCE</scope>
    <source>
        <strain evidence="3">SC17</strain>
    </source>
</reference>
<keyword evidence="1" id="KW-0812">Transmembrane</keyword>
<feature type="domain" description="Uncharacterized protein YyaB-like PH" evidence="2">
    <location>
        <begin position="61"/>
        <end position="136"/>
    </location>
</feature>
<proteinExistence type="predicted"/>
<reference evidence="3" key="2">
    <citation type="submission" date="2020-09" db="EMBL/GenBank/DDBJ databases">
        <authorList>
            <person name="Wu Z."/>
        </authorList>
    </citation>
    <scope>NUCLEOTIDE SEQUENCE</scope>
    <source>
        <strain evidence="3">SC17</strain>
    </source>
</reference>
<keyword evidence="1" id="KW-1133">Transmembrane helix</keyword>
<dbReference type="RefSeq" id="WP_188215928.1">
    <property type="nucleotide sequence ID" value="NZ_JACVXC010000002.1"/>
</dbReference>
<organism evidence="3 4">
    <name type="scientific">Aestuariibaculum suncheonense</name>
    <dbReference type="NCBI Taxonomy" id="1028745"/>
    <lineage>
        <taxon>Bacteria</taxon>
        <taxon>Pseudomonadati</taxon>
        <taxon>Bacteroidota</taxon>
        <taxon>Flavobacteriia</taxon>
        <taxon>Flavobacteriales</taxon>
        <taxon>Flavobacteriaceae</taxon>
    </lineage>
</organism>
<dbReference type="Pfam" id="PF06713">
    <property type="entry name" value="bPH_4"/>
    <property type="match status" value="1"/>
</dbReference>
<keyword evidence="1" id="KW-0472">Membrane</keyword>
<feature type="transmembrane region" description="Helical" evidence="1">
    <location>
        <begin position="41"/>
        <end position="59"/>
    </location>
</feature>
<feature type="transmembrane region" description="Helical" evidence="1">
    <location>
        <begin position="14"/>
        <end position="32"/>
    </location>
</feature>
<accession>A0A8J6Q698</accession>
<dbReference type="InterPro" id="IPR009589">
    <property type="entry name" value="PH_YyaB-like"/>
</dbReference>
<comment type="caution">
    <text evidence="3">The sequence shown here is derived from an EMBL/GenBank/DDBJ whole genome shotgun (WGS) entry which is preliminary data.</text>
</comment>
<name>A0A8J6Q698_9FLAO</name>
<sequence length="143" mass="16685">MGIKKTYKASRRGLIHYVLLGFIILPVLLFILEDKSINEKLLFYFPILIPMLLLLWLYFDTSYKIENNQLIYRSGYLRGKIEISNITEIQKDKTMWLGIKPALSANGIIIKYNTYDDIYIAPYDNDEMISDLLKVNANIKITV</sequence>